<comment type="caution">
    <text evidence="1">The sequence shown here is derived from an EMBL/GenBank/DDBJ whole genome shotgun (WGS) entry which is preliminary data.</text>
</comment>
<dbReference type="Proteomes" id="UP001177023">
    <property type="component" value="Unassembled WGS sequence"/>
</dbReference>
<name>A0AA36FQE8_9BILA</name>
<dbReference type="AlphaFoldDB" id="A0AA36FQE8"/>
<organism evidence="1 2">
    <name type="scientific">Mesorhabditis spiculigera</name>
    <dbReference type="NCBI Taxonomy" id="96644"/>
    <lineage>
        <taxon>Eukaryota</taxon>
        <taxon>Metazoa</taxon>
        <taxon>Ecdysozoa</taxon>
        <taxon>Nematoda</taxon>
        <taxon>Chromadorea</taxon>
        <taxon>Rhabditida</taxon>
        <taxon>Rhabditina</taxon>
        <taxon>Rhabditomorpha</taxon>
        <taxon>Rhabditoidea</taxon>
        <taxon>Rhabditidae</taxon>
        <taxon>Mesorhabditinae</taxon>
        <taxon>Mesorhabditis</taxon>
    </lineage>
</organism>
<keyword evidence="2" id="KW-1185">Reference proteome</keyword>
<feature type="non-terminal residue" evidence="1">
    <location>
        <position position="141"/>
    </location>
</feature>
<protein>
    <submittedName>
        <fullName evidence="1">Uncharacterized protein</fullName>
    </submittedName>
</protein>
<gene>
    <name evidence="1" type="ORF">MSPICULIGERA_LOCUS389</name>
</gene>
<accession>A0AA36FQE8</accession>
<sequence length="141" mass="15984">MERHGMSTTTIGIHELAEELGVSHSTILKSRKKRAPPLHQRLQDRRLRQLTPAMVPRRRRRLHRIQTTPGHRMNRPAILRTMIATPWGHFSPGLEVTAVAINGPTVTVCLDNNYHPTGTCHYAGVPRNHLTIAHDRQHQAA</sequence>
<evidence type="ECO:0000313" key="2">
    <source>
        <dbReference type="Proteomes" id="UP001177023"/>
    </source>
</evidence>
<dbReference type="EMBL" id="CATQJA010000067">
    <property type="protein sequence ID" value="CAJ0557631.1"/>
    <property type="molecule type" value="Genomic_DNA"/>
</dbReference>
<proteinExistence type="predicted"/>
<evidence type="ECO:0000313" key="1">
    <source>
        <dbReference type="EMBL" id="CAJ0557631.1"/>
    </source>
</evidence>
<reference evidence="1" key="1">
    <citation type="submission" date="2023-06" db="EMBL/GenBank/DDBJ databases">
        <authorList>
            <person name="Delattre M."/>
        </authorList>
    </citation>
    <scope>NUCLEOTIDE SEQUENCE</scope>
    <source>
        <strain evidence="1">AF72</strain>
    </source>
</reference>